<evidence type="ECO:0000256" key="1">
    <source>
        <dbReference type="SAM" id="SignalP"/>
    </source>
</evidence>
<organism evidence="2 3">
    <name type="scientific">Moniliophthora roreri</name>
    <name type="common">Frosty pod rot fungus</name>
    <name type="synonym">Monilia roreri</name>
    <dbReference type="NCBI Taxonomy" id="221103"/>
    <lineage>
        <taxon>Eukaryota</taxon>
        <taxon>Fungi</taxon>
        <taxon>Dikarya</taxon>
        <taxon>Basidiomycota</taxon>
        <taxon>Agaricomycotina</taxon>
        <taxon>Agaricomycetes</taxon>
        <taxon>Agaricomycetidae</taxon>
        <taxon>Agaricales</taxon>
        <taxon>Marasmiineae</taxon>
        <taxon>Marasmiaceae</taxon>
        <taxon>Moniliophthora</taxon>
    </lineage>
</organism>
<reference evidence="2 3" key="1">
    <citation type="submission" date="2015-12" db="EMBL/GenBank/DDBJ databases">
        <title>Draft genome sequence of Moniliophthora roreri, the causal agent of frosty pod rot of cacao.</title>
        <authorList>
            <person name="Aime M.C."/>
            <person name="Diaz-Valderrama J.R."/>
            <person name="Kijpornyongpan T."/>
            <person name="Phillips-Mora W."/>
        </authorList>
    </citation>
    <scope>NUCLEOTIDE SEQUENCE [LARGE SCALE GENOMIC DNA]</scope>
    <source>
        <strain evidence="2 3">MCA 2952</strain>
    </source>
</reference>
<sequence length="100" mass="11070">MAPTHSFSLSVWLFQCLKWNMVQFDVSGTSEKAQTMALNHFQHTANSKSPGHVVRVMLLASVKAEGCWSWAEGLELGQRVLATLVGKVGVWDSETRSFGM</sequence>
<keyword evidence="1" id="KW-0732">Signal</keyword>
<accession>A0A0W0FV76</accession>
<evidence type="ECO:0000313" key="2">
    <source>
        <dbReference type="EMBL" id="KTB40305.1"/>
    </source>
</evidence>
<comment type="caution">
    <text evidence="2">The sequence shown here is derived from an EMBL/GenBank/DDBJ whole genome shotgun (WGS) entry which is preliminary data.</text>
</comment>
<gene>
    <name evidence="2" type="ORF">WG66_7127</name>
</gene>
<feature type="signal peptide" evidence="1">
    <location>
        <begin position="1"/>
        <end position="24"/>
    </location>
</feature>
<feature type="chain" id="PRO_5006902133" evidence="1">
    <location>
        <begin position="25"/>
        <end position="100"/>
    </location>
</feature>
<evidence type="ECO:0000313" key="3">
    <source>
        <dbReference type="Proteomes" id="UP000054988"/>
    </source>
</evidence>
<protein>
    <submittedName>
        <fullName evidence="2">Uncharacterized protein</fullName>
    </submittedName>
</protein>
<dbReference type="AlphaFoldDB" id="A0A0W0FV76"/>
<proteinExistence type="predicted"/>
<dbReference type="Proteomes" id="UP000054988">
    <property type="component" value="Unassembled WGS sequence"/>
</dbReference>
<name>A0A0W0FV76_MONRR</name>
<dbReference type="EMBL" id="LATX01001591">
    <property type="protein sequence ID" value="KTB40305.1"/>
    <property type="molecule type" value="Genomic_DNA"/>
</dbReference>